<dbReference type="Gene3D" id="1.20.120.1350">
    <property type="entry name" value="Pneumovirus matrix protein 2 (M2), zinc-binding domain"/>
    <property type="match status" value="1"/>
</dbReference>
<evidence type="ECO:0000256" key="7">
    <source>
        <dbReference type="SAM" id="MobiDB-lite"/>
    </source>
</evidence>
<evidence type="ECO:0000313" key="10">
    <source>
        <dbReference type="Proteomes" id="UP001431209"/>
    </source>
</evidence>
<dbReference type="EMBL" id="JAOPGA020000552">
    <property type="protein sequence ID" value="KAL0479383.1"/>
    <property type="molecule type" value="Genomic_DNA"/>
</dbReference>
<evidence type="ECO:0000313" key="9">
    <source>
        <dbReference type="EMBL" id="KAL0479383.1"/>
    </source>
</evidence>
<keyword evidence="10" id="KW-1185">Reference proteome</keyword>
<dbReference type="InterPro" id="IPR000571">
    <property type="entry name" value="Znf_CCCH"/>
</dbReference>
<dbReference type="InterPro" id="IPR054361">
    <property type="entry name" value="Znf-CCCH_ZC3H4/6/8"/>
</dbReference>
<evidence type="ECO:0000256" key="5">
    <source>
        <dbReference type="ARBA" id="ARBA00022833"/>
    </source>
</evidence>
<dbReference type="PROSITE" id="PS50103">
    <property type="entry name" value="ZF_C3H1"/>
    <property type="match status" value="3"/>
</dbReference>
<evidence type="ECO:0000256" key="1">
    <source>
        <dbReference type="ARBA" id="ARBA00022553"/>
    </source>
</evidence>
<evidence type="ECO:0000259" key="8">
    <source>
        <dbReference type="PROSITE" id="PS50103"/>
    </source>
</evidence>
<keyword evidence="4 6" id="KW-0863">Zinc-finger</keyword>
<keyword evidence="3" id="KW-0677">Repeat</keyword>
<keyword evidence="5 6" id="KW-0862">Zinc</keyword>
<dbReference type="Pfam" id="PF22623">
    <property type="entry name" value="zf-CCCH_9"/>
    <property type="match status" value="1"/>
</dbReference>
<feature type="zinc finger region" description="C3H1-type" evidence="6">
    <location>
        <begin position="130"/>
        <end position="153"/>
    </location>
</feature>
<feature type="region of interest" description="Disordered" evidence="7">
    <location>
        <begin position="34"/>
        <end position="69"/>
    </location>
</feature>
<name>A0AAW2YR15_9EUKA</name>
<dbReference type="GO" id="GO:0005634">
    <property type="term" value="C:nucleus"/>
    <property type="evidence" value="ECO:0007669"/>
    <property type="project" value="TreeGrafter"/>
</dbReference>
<dbReference type="PANTHER" id="PTHR13119">
    <property type="entry name" value="ZINC FINGER CCCH DOMAIN-CONTAINING PROTEI"/>
    <property type="match status" value="1"/>
</dbReference>
<dbReference type="SMART" id="SM00356">
    <property type="entry name" value="ZnF_C3H1"/>
    <property type="match status" value="3"/>
</dbReference>
<gene>
    <name evidence="9" type="ORF">AKO1_007602</name>
</gene>
<dbReference type="PANTHER" id="PTHR13119:SF12">
    <property type="entry name" value="PROTEIN SUPPRESSOR OF SABLE"/>
    <property type="match status" value="1"/>
</dbReference>
<dbReference type="AlphaFoldDB" id="A0AAW2YR15"/>
<keyword evidence="2 6" id="KW-0479">Metal-binding</keyword>
<protein>
    <submittedName>
        <fullName evidence="9">Zinc finger CCCH domain-containing protein</fullName>
    </submittedName>
</protein>
<proteinExistence type="predicted"/>
<dbReference type="GO" id="GO:0045892">
    <property type="term" value="P:negative regulation of DNA-templated transcription"/>
    <property type="evidence" value="ECO:0007669"/>
    <property type="project" value="InterPro"/>
</dbReference>
<dbReference type="SUPFAM" id="SSF90229">
    <property type="entry name" value="CCCH zinc finger"/>
    <property type="match status" value="3"/>
</dbReference>
<dbReference type="Proteomes" id="UP001431209">
    <property type="component" value="Unassembled WGS sequence"/>
</dbReference>
<reference evidence="9 10" key="1">
    <citation type="submission" date="2024-03" db="EMBL/GenBank/DDBJ databases">
        <title>The Acrasis kona genome and developmental transcriptomes reveal deep origins of eukaryotic multicellular pathways.</title>
        <authorList>
            <person name="Sheikh S."/>
            <person name="Fu C.-J."/>
            <person name="Brown M.W."/>
            <person name="Baldauf S.L."/>
        </authorList>
    </citation>
    <scope>NUCLEOTIDE SEQUENCE [LARGE SCALE GENOMIC DNA]</scope>
    <source>
        <strain evidence="9 10">ATCC MYA-3509</strain>
    </source>
</reference>
<evidence type="ECO:0000256" key="2">
    <source>
        <dbReference type="ARBA" id="ARBA00022723"/>
    </source>
</evidence>
<accession>A0AAW2YR15</accession>
<dbReference type="Gene3D" id="4.10.1000.10">
    <property type="entry name" value="Zinc finger, CCCH-type"/>
    <property type="match status" value="1"/>
</dbReference>
<dbReference type="Pfam" id="PF18345">
    <property type="entry name" value="zf_CCCH_4"/>
    <property type="match status" value="2"/>
</dbReference>
<sequence>MNTKSLDFLFSIPPRIKGVKPIIPEESNEIQVVQNEQVEEKDDPQSSSGNDHTKYSKSRGGSHSGAKAKFEPTKMPCKFYQEGRCSKGSACTFSHEIEQKRSLDLCKFFLIGACTKGDSCVYSHDTTTFPCKHFHIHNSCRSGDACRFSHQPMTPRQQELLQNQQKQNEKTNEKSSGEQQMDHLFELLEGPKETDATIELGSVFTVN</sequence>
<feature type="domain" description="C3H1-type" evidence="8">
    <location>
        <begin position="100"/>
        <end position="127"/>
    </location>
</feature>
<evidence type="ECO:0000256" key="4">
    <source>
        <dbReference type="ARBA" id="ARBA00022771"/>
    </source>
</evidence>
<feature type="zinc finger region" description="C3H1-type" evidence="6">
    <location>
        <begin position="71"/>
        <end position="98"/>
    </location>
</feature>
<dbReference type="GO" id="GO:0008270">
    <property type="term" value="F:zinc ion binding"/>
    <property type="evidence" value="ECO:0007669"/>
    <property type="project" value="UniProtKB-KW"/>
</dbReference>
<evidence type="ECO:0000256" key="6">
    <source>
        <dbReference type="PROSITE-ProRule" id="PRU00723"/>
    </source>
</evidence>
<dbReference type="InterPro" id="IPR045124">
    <property type="entry name" value="Su(sable)-like"/>
</dbReference>
<comment type="caution">
    <text evidence="9">The sequence shown here is derived from an EMBL/GenBank/DDBJ whole genome shotgun (WGS) entry which is preliminary data.</text>
</comment>
<feature type="domain" description="C3H1-type" evidence="8">
    <location>
        <begin position="71"/>
        <end position="98"/>
    </location>
</feature>
<feature type="zinc finger region" description="C3H1-type" evidence="6">
    <location>
        <begin position="100"/>
        <end position="127"/>
    </location>
</feature>
<evidence type="ECO:0000256" key="3">
    <source>
        <dbReference type="ARBA" id="ARBA00022737"/>
    </source>
</evidence>
<dbReference type="InterPro" id="IPR036855">
    <property type="entry name" value="Znf_CCCH_sf"/>
</dbReference>
<organism evidence="9 10">
    <name type="scientific">Acrasis kona</name>
    <dbReference type="NCBI Taxonomy" id="1008807"/>
    <lineage>
        <taxon>Eukaryota</taxon>
        <taxon>Discoba</taxon>
        <taxon>Heterolobosea</taxon>
        <taxon>Tetramitia</taxon>
        <taxon>Eutetramitia</taxon>
        <taxon>Acrasidae</taxon>
        <taxon>Acrasis</taxon>
    </lineage>
</organism>
<dbReference type="GO" id="GO:0003723">
    <property type="term" value="F:RNA binding"/>
    <property type="evidence" value="ECO:0007669"/>
    <property type="project" value="InterPro"/>
</dbReference>
<feature type="domain" description="C3H1-type" evidence="8">
    <location>
        <begin position="130"/>
        <end position="153"/>
    </location>
</feature>
<keyword evidence="1" id="KW-0597">Phosphoprotein</keyword>